<dbReference type="Gene3D" id="3.30.70.1060">
    <property type="entry name" value="Dimeric alpha+beta barrel"/>
    <property type="match status" value="1"/>
</dbReference>
<dbReference type="RefSeq" id="WP_123928351.1">
    <property type="nucleotide sequence ID" value="NZ_CP033896.1"/>
</dbReference>
<evidence type="ECO:0000313" key="3">
    <source>
        <dbReference type="EMBL" id="AZA13794.1"/>
    </source>
</evidence>
<dbReference type="KEGG" id="ccho:CCHOA_07010"/>
<dbReference type="InterPro" id="IPR011008">
    <property type="entry name" value="Dimeric_a/b-barrel"/>
</dbReference>
<evidence type="ECO:0000313" key="4">
    <source>
        <dbReference type="Proteomes" id="UP000269019"/>
    </source>
</evidence>
<dbReference type="Pfam" id="PF03795">
    <property type="entry name" value="YCII"/>
    <property type="match status" value="1"/>
</dbReference>
<dbReference type="AlphaFoldDB" id="A0A3G6JCA4"/>
<evidence type="ECO:0000259" key="2">
    <source>
        <dbReference type="Pfam" id="PF03795"/>
    </source>
</evidence>
<reference evidence="3 4" key="1">
    <citation type="submission" date="2018-11" db="EMBL/GenBank/DDBJ databases">
        <authorList>
            <person name="Kleinhagauer T."/>
            <person name="Glaeser S.P."/>
            <person name="Spergser J."/>
            <person name="Ruckert C."/>
            <person name="Kaempfer P."/>
            <person name="Busse H.-J."/>
        </authorList>
    </citation>
    <scope>NUCLEOTIDE SEQUENCE [LARGE SCALE GENOMIC DNA]</scope>
    <source>
        <strain evidence="3 4">200CH</strain>
    </source>
</reference>
<dbReference type="OrthoDB" id="8968203at2"/>
<keyword evidence="4" id="KW-1185">Reference proteome</keyword>
<dbReference type="SUPFAM" id="SSF54909">
    <property type="entry name" value="Dimeric alpha+beta barrel"/>
    <property type="match status" value="1"/>
</dbReference>
<sequence length="96" mass="10713">MTCFAVLYTYNPASPRIAEIRPVHREFLSQLLADGKLVGSGPFTDTTGGALIVIRLDDNATVDDAEQLMNQDPFFTEKAIDSREIRPWNPVLNIFS</sequence>
<dbReference type="EMBL" id="CP033896">
    <property type="protein sequence ID" value="AZA13794.1"/>
    <property type="molecule type" value="Genomic_DNA"/>
</dbReference>
<comment type="similarity">
    <text evidence="1">Belongs to the YciI family.</text>
</comment>
<name>A0A3G6JCA4_9CORY</name>
<feature type="domain" description="YCII-related" evidence="2">
    <location>
        <begin position="4"/>
        <end position="89"/>
    </location>
</feature>
<protein>
    <submittedName>
        <fullName evidence="3">YciI-like protein</fullName>
    </submittedName>
</protein>
<evidence type="ECO:0000256" key="1">
    <source>
        <dbReference type="ARBA" id="ARBA00007689"/>
    </source>
</evidence>
<organism evidence="3 4">
    <name type="scientific">Corynebacterium choanae</name>
    <dbReference type="NCBI Taxonomy" id="1862358"/>
    <lineage>
        <taxon>Bacteria</taxon>
        <taxon>Bacillati</taxon>
        <taxon>Actinomycetota</taxon>
        <taxon>Actinomycetes</taxon>
        <taxon>Mycobacteriales</taxon>
        <taxon>Corynebacteriaceae</taxon>
        <taxon>Corynebacterium</taxon>
    </lineage>
</organism>
<dbReference type="InterPro" id="IPR005545">
    <property type="entry name" value="YCII"/>
</dbReference>
<proteinExistence type="inferred from homology"/>
<accession>A0A3G6JCA4</accession>
<gene>
    <name evidence="3" type="ORF">CCHOA_07010</name>
</gene>
<dbReference type="Proteomes" id="UP000269019">
    <property type="component" value="Chromosome"/>
</dbReference>